<keyword evidence="2 8" id="KW-0699">rRNA-binding</keyword>
<evidence type="ECO:0000256" key="7">
    <source>
        <dbReference type="ARBA" id="ARBA00058688"/>
    </source>
</evidence>
<keyword evidence="5 8" id="KW-0687">Ribonucleoprotein</keyword>
<protein>
    <recommendedName>
        <fullName evidence="6 8">Large ribosomal subunit protein uL24</fullName>
    </recommendedName>
</protein>
<keyword evidence="4 8" id="KW-0689">Ribosomal protein</keyword>
<evidence type="ECO:0000259" key="10">
    <source>
        <dbReference type="SMART" id="SM00739"/>
    </source>
</evidence>
<dbReference type="Pfam" id="PF00467">
    <property type="entry name" value="KOW"/>
    <property type="match status" value="1"/>
</dbReference>
<dbReference type="PROSITE" id="PS01108">
    <property type="entry name" value="RIBOSOMAL_L24"/>
    <property type="match status" value="1"/>
</dbReference>
<evidence type="ECO:0000313" key="11">
    <source>
        <dbReference type="EMBL" id="RDD61644.1"/>
    </source>
</evidence>
<feature type="domain" description="KOW" evidence="10">
    <location>
        <begin position="4"/>
        <end position="31"/>
    </location>
</feature>
<evidence type="ECO:0000256" key="1">
    <source>
        <dbReference type="ARBA" id="ARBA00010618"/>
    </source>
</evidence>
<gene>
    <name evidence="8" type="primary">rplX</name>
    <name evidence="11" type="ORF">DRB17_11975</name>
</gene>
<dbReference type="GO" id="GO:1990904">
    <property type="term" value="C:ribonucleoprotein complex"/>
    <property type="evidence" value="ECO:0007669"/>
    <property type="project" value="UniProtKB-KW"/>
</dbReference>
<evidence type="ECO:0000313" key="12">
    <source>
        <dbReference type="Proteomes" id="UP000253941"/>
    </source>
</evidence>
<evidence type="ECO:0000256" key="4">
    <source>
        <dbReference type="ARBA" id="ARBA00022980"/>
    </source>
</evidence>
<dbReference type="InterPro" id="IPR008991">
    <property type="entry name" value="Translation_prot_SH3-like_sf"/>
</dbReference>
<dbReference type="Pfam" id="PF17136">
    <property type="entry name" value="ribosomal_L24"/>
    <property type="match status" value="1"/>
</dbReference>
<dbReference type="AlphaFoldDB" id="A0A369TAX4"/>
<dbReference type="NCBIfam" id="TIGR01079">
    <property type="entry name" value="rplX_bact"/>
    <property type="match status" value="1"/>
</dbReference>
<dbReference type="GO" id="GO:0006412">
    <property type="term" value="P:translation"/>
    <property type="evidence" value="ECO:0007669"/>
    <property type="project" value="UniProtKB-UniRule"/>
</dbReference>
<dbReference type="Gene3D" id="2.30.30.30">
    <property type="match status" value="1"/>
</dbReference>
<dbReference type="GO" id="GO:0003735">
    <property type="term" value="F:structural constituent of ribosome"/>
    <property type="evidence" value="ECO:0007669"/>
    <property type="project" value="InterPro"/>
</dbReference>
<reference evidence="11 12" key="1">
    <citation type="submission" date="2018-07" db="EMBL/GenBank/DDBJ databases">
        <title>Venubactetium sediminum gen. nov., sp. nov., isolated from a marine solar saltern.</title>
        <authorList>
            <person name="Wang S."/>
        </authorList>
    </citation>
    <scope>NUCLEOTIDE SEQUENCE [LARGE SCALE GENOMIC DNA]</scope>
    <source>
        <strain evidence="11 12">WD2A32</strain>
    </source>
</reference>
<dbReference type="InterPro" id="IPR057264">
    <property type="entry name" value="Ribosomal_uL24_C"/>
</dbReference>
<dbReference type="CDD" id="cd06089">
    <property type="entry name" value="KOW_RPL26"/>
    <property type="match status" value="1"/>
</dbReference>
<evidence type="ECO:0000256" key="5">
    <source>
        <dbReference type="ARBA" id="ARBA00023274"/>
    </source>
</evidence>
<dbReference type="GO" id="GO:0019843">
    <property type="term" value="F:rRNA binding"/>
    <property type="evidence" value="ECO:0007669"/>
    <property type="project" value="UniProtKB-UniRule"/>
</dbReference>
<dbReference type="EMBL" id="QPMH01000010">
    <property type="protein sequence ID" value="RDD61644.1"/>
    <property type="molecule type" value="Genomic_DNA"/>
</dbReference>
<comment type="similarity">
    <text evidence="1 8 9">Belongs to the universal ribosomal protein uL24 family.</text>
</comment>
<evidence type="ECO:0000256" key="3">
    <source>
        <dbReference type="ARBA" id="ARBA00022884"/>
    </source>
</evidence>
<dbReference type="SMART" id="SM00739">
    <property type="entry name" value="KOW"/>
    <property type="match status" value="1"/>
</dbReference>
<comment type="caution">
    <text evidence="11">The sequence shown here is derived from an EMBL/GenBank/DDBJ whole genome shotgun (WGS) entry which is preliminary data.</text>
</comment>
<comment type="subunit">
    <text evidence="8">Part of the 50S ribosomal subunit.</text>
</comment>
<dbReference type="SUPFAM" id="SSF50104">
    <property type="entry name" value="Translation proteins SH3-like domain"/>
    <property type="match status" value="1"/>
</dbReference>
<dbReference type="InterPro" id="IPR005825">
    <property type="entry name" value="Ribosomal_uL24_CS"/>
</dbReference>
<comment type="function">
    <text evidence="8">One of two assembly initiator proteins, it binds directly to the 5'-end of the 23S rRNA, where it nucleates assembly of the 50S subunit.</text>
</comment>
<dbReference type="InterPro" id="IPR005824">
    <property type="entry name" value="KOW"/>
</dbReference>
<evidence type="ECO:0000256" key="8">
    <source>
        <dbReference type="HAMAP-Rule" id="MF_01326"/>
    </source>
</evidence>
<dbReference type="InterPro" id="IPR041988">
    <property type="entry name" value="Ribosomal_uL24_KOW"/>
</dbReference>
<organism evidence="11 12">
    <name type="scientific">Ferruginivarius sediminum</name>
    <dbReference type="NCBI Taxonomy" id="2661937"/>
    <lineage>
        <taxon>Bacteria</taxon>
        <taxon>Pseudomonadati</taxon>
        <taxon>Pseudomonadota</taxon>
        <taxon>Alphaproteobacteria</taxon>
        <taxon>Rhodospirillales</taxon>
        <taxon>Rhodospirillaceae</taxon>
        <taxon>Ferruginivarius</taxon>
    </lineage>
</organism>
<dbReference type="HAMAP" id="MF_01326_B">
    <property type="entry name" value="Ribosomal_uL24_B"/>
    <property type="match status" value="1"/>
</dbReference>
<evidence type="ECO:0000256" key="2">
    <source>
        <dbReference type="ARBA" id="ARBA00022730"/>
    </source>
</evidence>
<dbReference type="FunFam" id="2.30.30.30:FF:000004">
    <property type="entry name" value="50S ribosomal protein L24"/>
    <property type="match status" value="1"/>
</dbReference>
<dbReference type="PANTHER" id="PTHR12903">
    <property type="entry name" value="MITOCHONDRIAL RIBOSOMAL PROTEIN L24"/>
    <property type="match status" value="1"/>
</dbReference>
<comment type="function">
    <text evidence="7 8">One of the proteins that surrounds the polypeptide exit tunnel on the outside of the subunit.</text>
</comment>
<evidence type="ECO:0000256" key="9">
    <source>
        <dbReference type="RuleBase" id="RU003477"/>
    </source>
</evidence>
<name>A0A369TAX4_9PROT</name>
<keyword evidence="12" id="KW-1185">Reference proteome</keyword>
<accession>A0A369TAX4</accession>
<dbReference type="InterPro" id="IPR003256">
    <property type="entry name" value="Ribosomal_uL24"/>
</dbReference>
<dbReference type="InterPro" id="IPR014722">
    <property type="entry name" value="Rib_uL2_dom2"/>
</dbReference>
<sequence length="105" mass="11574">MASKVKRGDTVVVLNGKDRGRSGEVLRVIPKEDRVVVQGVNVVKRHQRPSMGQQGGIIEKEAPIHLSNVSVADPKDGRPTRVGFRVLDDGRKVRVARRSGETIDR</sequence>
<evidence type="ECO:0000256" key="6">
    <source>
        <dbReference type="ARBA" id="ARBA00035206"/>
    </source>
</evidence>
<dbReference type="Proteomes" id="UP000253941">
    <property type="component" value="Unassembled WGS sequence"/>
</dbReference>
<keyword evidence="3 8" id="KW-0694">RNA-binding</keyword>
<proteinExistence type="inferred from homology"/>
<dbReference type="GO" id="GO:0005840">
    <property type="term" value="C:ribosome"/>
    <property type="evidence" value="ECO:0007669"/>
    <property type="project" value="UniProtKB-KW"/>
</dbReference>